<evidence type="ECO:0000313" key="3">
    <source>
        <dbReference type="Proteomes" id="UP000179179"/>
    </source>
</evidence>
<dbReference type="GeneID" id="34450672"/>
<keyword evidence="3" id="KW-1185">Reference proteome</keyword>
<gene>
    <name evidence="2" type="ORF">ABOM_007282</name>
</gene>
<dbReference type="Proteomes" id="UP000179179">
    <property type="component" value="Unassembled WGS sequence"/>
</dbReference>
<dbReference type="PANTHER" id="PTHR24148">
    <property type="entry name" value="ANKYRIN REPEAT DOMAIN-CONTAINING PROTEIN 39 HOMOLOG-RELATED"/>
    <property type="match status" value="1"/>
</dbReference>
<dbReference type="AlphaFoldDB" id="A0A1F7ZXZ5"/>
<dbReference type="PANTHER" id="PTHR24148:SF78">
    <property type="entry name" value="HETEROKARYON INCOMPATIBILITY DOMAIN-CONTAINING PROTEIN"/>
    <property type="match status" value="1"/>
</dbReference>
<dbReference type="Pfam" id="PF06985">
    <property type="entry name" value="HET"/>
    <property type="match status" value="1"/>
</dbReference>
<organism evidence="2 3">
    <name type="scientific">Aspergillus bombycis</name>
    <dbReference type="NCBI Taxonomy" id="109264"/>
    <lineage>
        <taxon>Eukaryota</taxon>
        <taxon>Fungi</taxon>
        <taxon>Dikarya</taxon>
        <taxon>Ascomycota</taxon>
        <taxon>Pezizomycotina</taxon>
        <taxon>Eurotiomycetes</taxon>
        <taxon>Eurotiomycetidae</taxon>
        <taxon>Eurotiales</taxon>
        <taxon>Aspergillaceae</taxon>
        <taxon>Aspergillus</taxon>
    </lineage>
</organism>
<evidence type="ECO:0000259" key="1">
    <source>
        <dbReference type="Pfam" id="PF06985"/>
    </source>
</evidence>
<dbReference type="OrthoDB" id="2157530at2759"/>
<dbReference type="InterPro" id="IPR052895">
    <property type="entry name" value="HetReg/Transcr_Mod"/>
</dbReference>
<proteinExistence type="predicted"/>
<dbReference type="InterPro" id="IPR010730">
    <property type="entry name" value="HET"/>
</dbReference>
<dbReference type="STRING" id="109264.A0A1F7ZXZ5"/>
<evidence type="ECO:0000313" key="2">
    <source>
        <dbReference type="EMBL" id="OGM44109.1"/>
    </source>
</evidence>
<feature type="domain" description="Heterokaryon incompatibility" evidence="1">
    <location>
        <begin position="47"/>
        <end position="207"/>
    </location>
</feature>
<sequence>MDLFKYGPLDLDGPAFRLVRLCHGEGPDIECELFQAWLYPEQSLISYEALSYTWGSIETVESIRMNGQRHGITLNLYIALQHLRFRARDRILWVDSICIDQVNDKERGHQVRHMGDIYKRAERVIFWLGQPTYETNLVLDSLRQLQKESTKHACKTWELSDPRWVDLWSVVQPRLEEEYREIFWEQRQGLEELLSRPWFRRVWILQEVANARAGLVCCGQMSVSASIFSLAPLLIDMTPNAHCRAVLDIMPGPSRSGTWWNMNRDLYTLLRKFRASESSLPRDMVFALLGISSDAQDTDRLRPDYDSNEASVIRDVVCFLFDDHIYRTQQSYFHTLQDLIRNLELLNTLFLQHYMESPNLMDLENILERRGFGTTEADISAAAHASRHAMSKFLEDNARRYGEVDNVTIGVWDHLKSLETILQRRGYKTEIMTETLLEIIKNTYGGPDTVDFLLQGRVKAIKITEAVIIKAISCLRQSSELEEFLVEQYTNKITIREAMLKAMVSHPSRALELIQLLVRLPDYKIHITEDILIAAVSSPSYGLNLFNFLFQQRYEIKITGVLSAAALSLHCGLQLMKHFFLRRDNKIKITKRLLNAGVSNIRYGIKLIRLLLQPQGDRIQVKKKVLKSMKSSMNCGLAIVLLVKVLRRNKVRITDVVLRDAELKILIGKPRFDKLMRFLELYGTKD</sequence>
<accession>A0A1F7ZXZ5</accession>
<name>A0A1F7ZXZ5_9EURO</name>
<comment type="caution">
    <text evidence="2">The sequence shown here is derived from an EMBL/GenBank/DDBJ whole genome shotgun (WGS) entry which is preliminary data.</text>
</comment>
<reference evidence="2 3" key="1">
    <citation type="journal article" date="2016" name="Genome Biol. Evol.">
        <title>Draft genome sequence of an aflatoxigenic Aspergillus species, A. bombycis.</title>
        <authorList>
            <person name="Moore G.G."/>
            <person name="Mack B.M."/>
            <person name="Beltz S.B."/>
            <person name="Gilbert M.K."/>
        </authorList>
    </citation>
    <scope>NUCLEOTIDE SEQUENCE [LARGE SCALE GENOMIC DNA]</scope>
    <source>
        <strain evidence="3">NRRL 26010</strain>
    </source>
</reference>
<protein>
    <recommendedName>
        <fullName evidence="1">Heterokaryon incompatibility domain-containing protein</fullName>
    </recommendedName>
</protein>
<dbReference type="RefSeq" id="XP_022387826.1">
    <property type="nucleotide sequence ID" value="XM_022534411.1"/>
</dbReference>
<dbReference type="EMBL" id="LYCR01000060">
    <property type="protein sequence ID" value="OGM44109.1"/>
    <property type="molecule type" value="Genomic_DNA"/>
</dbReference>